<reference evidence="1 2" key="1">
    <citation type="submission" date="2019-04" db="EMBL/GenBank/DDBJ databases">
        <title>Natronospirillum operosus gen. nov., sp. nov., a haloalkaliphilic satellite isolated from decaying biomass of laboratory culture of cyanobacterium Geitlerinema sp. and proposal of Natronospirillaceae fam. nov. and Saccharospirillaceae fam. nov.</title>
        <authorList>
            <person name="Kevbrin V."/>
            <person name="Boltyanskaya Y."/>
            <person name="Koziaeva V."/>
            <person name="Grouzdev D.S."/>
            <person name="Park M."/>
            <person name="Cho J."/>
        </authorList>
    </citation>
    <scope>NUCLEOTIDE SEQUENCE [LARGE SCALE GENOMIC DNA]</scope>
    <source>
        <strain evidence="1 2">G-116</strain>
    </source>
</reference>
<dbReference type="OrthoDB" id="6958576at2"/>
<dbReference type="EMBL" id="SRMF01000001">
    <property type="protein sequence ID" value="TGG94915.1"/>
    <property type="molecule type" value="Genomic_DNA"/>
</dbReference>
<sequence>MATGSNKGSPDFLQGPVTPPDIHMTDFYNDVGRIFISRYRCFPRQEPLWVDDICGPHDLDEFGQHSPRHMACLATVLWLQREGYLTFSTQDGQAGFNHCVLTQKSLALLCGWHQDRPQRPIDALEAALVSGSSQDMEAAVQAILGASAR</sequence>
<evidence type="ECO:0000313" key="2">
    <source>
        <dbReference type="Proteomes" id="UP000297475"/>
    </source>
</evidence>
<gene>
    <name evidence="1" type="ORF">E4656_00340</name>
</gene>
<accession>A0A4Z0WIF8</accession>
<dbReference type="AlphaFoldDB" id="A0A4Z0WIF8"/>
<evidence type="ECO:0000313" key="1">
    <source>
        <dbReference type="EMBL" id="TGG94915.1"/>
    </source>
</evidence>
<organism evidence="1 2">
    <name type="scientific">Natronospirillum operosum</name>
    <dbReference type="NCBI Taxonomy" id="2759953"/>
    <lineage>
        <taxon>Bacteria</taxon>
        <taxon>Pseudomonadati</taxon>
        <taxon>Pseudomonadota</taxon>
        <taxon>Gammaproteobacteria</taxon>
        <taxon>Oceanospirillales</taxon>
        <taxon>Natronospirillaceae</taxon>
        <taxon>Natronospirillum</taxon>
    </lineage>
</organism>
<dbReference type="RefSeq" id="WP_135480147.1">
    <property type="nucleotide sequence ID" value="NZ_SRMF01000001.1"/>
</dbReference>
<proteinExistence type="predicted"/>
<dbReference type="Proteomes" id="UP000297475">
    <property type="component" value="Unassembled WGS sequence"/>
</dbReference>
<comment type="caution">
    <text evidence="1">The sequence shown here is derived from an EMBL/GenBank/DDBJ whole genome shotgun (WGS) entry which is preliminary data.</text>
</comment>
<name>A0A4Z0WIF8_9GAMM</name>
<protein>
    <submittedName>
        <fullName evidence="1">Uncharacterized protein</fullName>
    </submittedName>
</protein>
<keyword evidence="2" id="KW-1185">Reference proteome</keyword>